<dbReference type="AlphaFoldDB" id="A0A0G0C7M4"/>
<keyword evidence="10" id="KW-0671">Queuosine biosynthesis</keyword>
<evidence type="ECO:0000256" key="8">
    <source>
        <dbReference type="ARBA" id="ARBA00039149"/>
    </source>
</evidence>
<dbReference type="GO" id="GO:0005524">
    <property type="term" value="F:ATP binding"/>
    <property type="evidence" value="ECO:0007669"/>
    <property type="project" value="UniProtKB-UniRule"/>
</dbReference>
<dbReference type="GO" id="GO:0008270">
    <property type="term" value="F:zinc ion binding"/>
    <property type="evidence" value="ECO:0007669"/>
    <property type="project" value="UniProtKB-UniRule"/>
</dbReference>
<keyword evidence="6 10" id="KW-0067">ATP-binding</keyword>
<dbReference type="CDD" id="cd01995">
    <property type="entry name" value="QueC-like"/>
    <property type="match status" value="1"/>
</dbReference>
<comment type="similarity">
    <text evidence="7 10">Belongs to the QueC family.</text>
</comment>
<comment type="cofactor">
    <cofactor evidence="10">
        <name>Zn(2+)</name>
        <dbReference type="ChEBI" id="CHEBI:29105"/>
    </cofactor>
    <text evidence="10">Binds 1 zinc ion per subunit.</text>
</comment>
<evidence type="ECO:0000313" key="11">
    <source>
        <dbReference type="EMBL" id="KKP77704.1"/>
    </source>
</evidence>
<dbReference type="EC" id="6.3.4.20" evidence="8 10"/>
<feature type="binding site" evidence="10">
    <location>
        <position position="196"/>
    </location>
    <ligand>
        <name>Zn(2+)</name>
        <dbReference type="ChEBI" id="CHEBI:29105"/>
    </ligand>
</feature>
<organism evidence="11 12">
    <name type="scientific">candidate division WS6 bacterium GW2011_GWF1_35_23</name>
    <dbReference type="NCBI Taxonomy" id="1619097"/>
    <lineage>
        <taxon>Bacteria</taxon>
        <taxon>Candidatus Dojkabacteria</taxon>
    </lineage>
</organism>
<dbReference type="InterPro" id="IPR018317">
    <property type="entry name" value="QueC"/>
</dbReference>
<keyword evidence="3 10" id="KW-0479">Metal-binding</keyword>
<gene>
    <name evidence="10" type="primary">queC</name>
    <name evidence="11" type="ORF">UR73_C0013G0002</name>
</gene>
<feature type="binding site" evidence="10">
    <location>
        <position position="185"/>
    </location>
    <ligand>
        <name>Zn(2+)</name>
        <dbReference type="ChEBI" id="CHEBI:29105"/>
    </ligand>
</feature>
<dbReference type="PANTHER" id="PTHR42914:SF1">
    <property type="entry name" value="7-CYANO-7-DEAZAGUANINE SYNTHASE"/>
    <property type="match status" value="1"/>
</dbReference>
<name>A0A0G0C7M4_9BACT</name>
<evidence type="ECO:0000256" key="4">
    <source>
        <dbReference type="ARBA" id="ARBA00022741"/>
    </source>
</evidence>
<dbReference type="PIRSF" id="PIRSF006293">
    <property type="entry name" value="ExsB"/>
    <property type="match status" value="1"/>
</dbReference>
<keyword evidence="5 10" id="KW-0862">Zinc</keyword>
<dbReference type="NCBIfam" id="TIGR00364">
    <property type="entry name" value="7-cyano-7-deazaguanine synthase QueC"/>
    <property type="match status" value="1"/>
</dbReference>
<evidence type="ECO:0000256" key="10">
    <source>
        <dbReference type="HAMAP-Rule" id="MF_01633"/>
    </source>
</evidence>
<feature type="binding site" evidence="10">
    <location>
        <position position="199"/>
    </location>
    <ligand>
        <name>Zn(2+)</name>
        <dbReference type="ChEBI" id="CHEBI:29105"/>
    </ligand>
</feature>
<protein>
    <recommendedName>
        <fullName evidence="8 10">7-cyano-7-deazaguanine synthase</fullName>
        <ecNumber evidence="8 10">6.3.4.20</ecNumber>
    </recommendedName>
    <alternativeName>
        <fullName evidence="10">7-cyano-7-carbaguanine synthase</fullName>
    </alternativeName>
    <alternativeName>
        <fullName evidence="10">PreQ(0) synthase</fullName>
    </alternativeName>
    <alternativeName>
        <fullName evidence="10">Queuosine biosynthesis protein QueC</fullName>
    </alternativeName>
</protein>
<comment type="caution">
    <text evidence="11">The sequence shown here is derived from an EMBL/GenBank/DDBJ whole genome shotgun (WGS) entry which is preliminary data.</text>
</comment>
<keyword evidence="2 10" id="KW-0436">Ligase</keyword>
<comment type="function">
    <text evidence="10">Catalyzes the ATP-dependent conversion of 7-carboxy-7-deazaguanine (CDG) to 7-cyano-7-deazaguanine (preQ(0)).</text>
</comment>
<dbReference type="PANTHER" id="PTHR42914">
    <property type="entry name" value="7-CYANO-7-DEAZAGUANINE SYNTHASE"/>
    <property type="match status" value="1"/>
</dbReference>
<proteinExistence type="inferred from homology"/>
<dbReference type="HAMAP" id="MF_01633">
    <property type="entry name" value="QueC"/>
    <property type="match status" value="1"/>
</dbReference>
<dbReference type="UniPathway" id="UPA00391"/>
<evidence type="ECO:0000256" key="3">
    <source>
        <dbReference type="ARBA" id="ARBA00022723"/>
    </source>
</evidence>
<comment type="catalytic activity">
    <reaction evidence="9 10">
        <text>7-carboxy-7-carbaguanine + NH4(+) + 2 ATP = 7-cyano-7-carbaguanine + 2 AMP + 2 diphosphate + 2 H(+)</text>
        <dbReference type="Rhea" id="RHEA:27982"/>
        <dbReference type="ChEBI" id="CHEBI:15378"/>
        <dbReference type="ChEBI" id="CHEBI:28938"/>
        <dbReference type="ChEBI" id="CHEBI:30616"/>
        <dbReference type="ChEBI" id="CHEBI:33019"/>
        <dbReference type="ChEBI" id="CHEBI:45075"/>
        <dbReference type="ChEBI" id="CHEBI:61036"/>
        <dbReference type="ChEBI" id="CHEBI:456215"/>
        <dbReference type="EC" id="6.3.4.20"/>
    </reaction>
</comment>
<dbReference type="EMBL" id="LBQH01000013">
    <property type="protein sequence ID" value="KKP77704.1"/>
    <property type="molecule type" value="Genomic_DNA"/>
</dbReference>
<evidence type="ECO:0000256" key="9">
    <source>
        <dbReference type="ARBA" id="ARBA00047890"/>
    </source>
</evidence>
<evidence type="ECO:0000256" key="7">
    <source>
        <dbReference type="ARBA" id="ARBA00037993"/>
    </source>
</evidence>
<dbReference type="Gene3D" id="3.40.50.620">
    <property type="entry name" value="HUPs"/>
    <property type="match status" value="1"/>
</dbReference>
<evidence type="ECO:0000313" key="12">
    <source>
        <dbReference type="Proteomes" id="UP000034816"/>
    </source>
</evidence>
<dbReference type="GO" id="GO:0016879">
    <property type="term" value="F:ligase activity, forming carbon-nitrogen bonds"/>
    <property type="evidence" value="ECO:0007669"/>
    <property type="project" value="UniProtKB-UniRule"/>
</dbReference>
<dbReference type="InterPro" id="IPR014729">
    <property type="entry name" value="Rossmann-like_a/b/a_fold"/>
</dbReference>
<dbReference type="GO" id="GO:0008616">
    <property type="term" value="P:tRNA queuosine(34) biosynthetic process"/>
    <property type="evidence" value="ECO:0007669"/>
    <property type="project" value="UniProtKB-UniRule"/>
</dbReference>
<evidence type="ECO:0000256" key="2">
    <source>
        <dbReference type="ARBA" id="ARBA00022598"/>
    </source>
</evidence>
<comment type="pathway">
    <text evidence="1 10">Purine metabolism; 7-cyano-7-deazaguanine biosynthesis.</text>
</comment>
<feature type="binding site" evidence="10">
    <location>
        <position position="193"/>
    </location>
    <ligand>
        <name>Zn(2+)</name>
        <dbReference type="ChEBI" id="CHEBI:29105"/>
    </ligand>
</feature>
<reference evidence="11 12" key="1">
    <citation type="journal article" date="2015" name="Nature">
        <title>rRNA introns, odd ribosomes, and small enigmatic genomes across a large radiation of phyla.</title>
        <authorList>
            <person name="Brown C.T."/>
            <person name="Hug L.A."/>
            <person name="Thomas B.C."/>
            <person name="Sharon I."/>
            <person name="Castelle C.J."/>
            <person name="Singh A."/>
            <person name="Wilkins M.J."/>
            <person name="Williams K.H."/>
            <person name="Banfield J.F."/>
        </authorList>
    </citation>
    <scope>NUCLEOTIDE SEQUENCE [LARGE SCALE GENOMIC DNA]</scope>
</reference>
<dbReference type="PATRIC" id="fig|1619097.3.peg.160"/>
<evidence type="ECO:0000256" key="1">
    <source>
        <dbReference type="ARBA" id="ARBA00005061"/>
    </source>
</evidence>
<evidence type="ECO:0000256" key="5">
    <source>
        <dbReference type="ARBA" id="ARBA00022833"/>
    </source>
</evidence>
<dbReference type="SUPFAM" id="SSF52402">
    <property type="entry name" value="Adenine nucleotide alpha hydrolases-like"/>
    <property type="match status" value="1"/>
</dbReference>
<keyword evidence="4 10" id="KW-0547">Nucleotide-binding</keyword>
<evidence type="ECO:0000256" key="6">
    <source>
        <dbReference type="ARBA" id="ARBA00022840"/>
    </source>
</evidence>
<dbReference type="Proteomes" id="UP000034816">
    <property type="component" value="Unassembled WGS sequence"/>
</dbReference>
<feature type="binding site" evidence="10">
    <location>
        <begin position="8"/>
        <end position="18"/>
    </location>
    <ligand>
        <name>ATP</name>
        <dbReference type="ChEBI" id="CHEBI:30616"/>
    </ligand>
</feature>
<sequence length="218" mass="24136">MKKIIMALSGGLDSSTLLAFLLSGGYEVECVFFTYGSKHNQYEKIASRNIADFYDVPLYSLNLENISEFLKSDLLKSGGAIPEGHYEAPNMSATVVPGRNIIFLSIMAGIAWSKNAQYVAAGIHAGDHAIYPDCRPDFFKAMDLALYLGTDKKIEMIAPFVEWNKIDIAKWGIQNGVPYHLTRTCYKDQEFACGKCGACTERLEAFALNNSADLAQYE</sequence>
<dbReference type="Pfam" id="PF06508">
    <property type="entry name" value="QueC"/>
    <property type="match status" value="1"/>
</dbReference>
<accession>A0A0G0C7M4</accession>